<feature type="compositionally biased region" description="Low complexity" evidence="1">
    <location>
        <begin position="343"/>
        <end position="368"/>
    </location>
</feature>
<keyword evidence="2" id="KW-0732">Signal</keyword>
<dbReference type="AlphaFoldDB" id="A0A8C2MR04"/>
<dbReference type="PANTHER" id="PTHR37358">
    <property type="entry name" value="MUCIN-20"/>
    <property type="match status" value="1"/>
</dbReference>
<name>A0A8C2MR04_CRIGR</name>
<evidence type="ECO:0000256" key="1">
    <source>
        <dbReference type="SAM" id="MobiDB-lite"/>
    </source>
</evidence>
<reference evidence="3" key="1">
    <citation type="submission" date="2025-08" db="UniProtKB">
        <authorList>
            <consortium name="Ensembl"/>
        </authorList>
    </citation>
    <scope>IDENTIFICATION</scope>
</reference>
<dbReference type="GO" id="GO:0048012">
    <property type="term" value="P:hepatocyte growth factor receptor signaling pathway"/>
    <property type="evidence" value="ECO:0007669"/>
    <property type="project" value="InterPro"/>
</dbReference>
<dbReference type="Proteomes" id="UP000694386">
    <property type="component" value="Unplaced"/>
</dbReference>
<feature type="region of interest" description="Disordered" evidence="1">
    <location>
        <begin position="116"/>
        <end position="178"/>
    </location>
</feature>
<feature type="chain" id="PRO_5034231152" evidence="2">
    <location>
        <begin position="23"/>
        <end position="628"/>
    </location>
</feature>
<feature type="signal peptide" evidence="2">
    <location>
        <begin position="1"/>
        <end position="22"/>
    </location>
</feature>
<accession>A0A8C2MR04</accession>
<organism evidence="3 4">
    <name type="scientific">Cricetulus griseus</name>
    <name type="common">Chinese hamster</name>
    <name type="synonym">Cricetulus barabensis griseus</name>
    <dbReference type="NCBI Taxonomy" id="10029"/>
    <lineage>
        <taxon>Eukaryota</taxon>
        <taxon>Metazoa</taxon>
        <taxon>Chordata</taxon>
        <taxon>Craniata</taxon>
        <taxon>Vertebrata</taxon>
        <taxon>Euteleostomi</taxon>
        <taxon>Mammalia</taxon>
        <taxon>Eutheria</taxon>
        <taxon>Euarchontoglires</taxon>
        <taxon>Glires</taxon>
        <taxon>Rodentia</taxon>
        <taxon>Myomorpha</taxon>
        <taxon>Muroidea</taxon>
        <taxon>Cricetidae</taxon>
        <taxon>Cricetinae</taxon>
        <taxon>Cricetulus</taxon>
    </lineage>
</organism>
<feature type="region of interest" description="Disordered" evidence="1">
    <location>
        <begin position="591"/>
        <end position="628"/>
    </location>
</feature>
<feature type="region of interest" description="Disordered" evidence="1">
    <location>
        <begin position="468"/>
        <end position="493"/>
    </location>
</feature>
<dbReference type="PANTHER" id="PTHR37358:SF1">
    <property type="entry name" value="MUCIN-20"/>
    <property type="match status" value="1"/>
</dbReference>
<evidence type="ECO:0000256" key="2">
    <source>
        <dbReference type="SAM" id="SignalP"/>
    </source>
</evidence>
<evidence type="ECO:0000313" key="4">
    <source>
        <dbReference type="Proteomes" id="UP000694386"/>
    </source>
</evidence>
<gene>
    <name evidence="3" type="primary">Muc20</name>
</gene>
<feature type="region of interest" description="Disordered" evidence="1">
    <location>
        <begin position="285"/>
        <end position="305"/>
    </location>
</feature>
<feature type="compositionally biased region" description="Low complexity" evidence="1">
    <location>
        <begin position="529"/>
        <end position="549"/>
    </location>
</feature>
<dbReference type="InterPro" id="IPR034551">
    <property type="entry name" value="MUC20"/>
</dbReference>
<feature type="region of interest" description="Disordered" evidence="1">
    <location>
        <begin position="519"/>
        <end position="549"/>
    </location>
</feature>
<proteinExistence type="predicted"/>
<reference evidence="3" key="2">
    <citation type="submission" date="2025-09" db="UniProtKB">
        <authorList>
            <consortium name="Ensembl"/>
        </authorList>
    </citation>
    <scope>IDENTIFICATION</scope>
</reference>
<evidence type="ECO:0000313" key="3">
    <source>
        <dbReference type="Ensembl" id="ENSCGRP00001021508.1"/>
    </source>
</evidence>
<feature type="compositionally biased region" description="Polar residues" evidence="1">
    <location>
        <begin position="519"/>
        <end position="528"/>
    </location>
</feature>
<protein>
    <submittedName>
        <fullName evidence="3">Mucin 20</fullName>
    </submittedName>
</protein>
<sequence>MGCVWGLAVPLLFFCWKAGVTASSAGKGQVGSEGPLWMGSGCEFWQRQPFLFSPDTGLSISSSAPLVTANNTEVPAFTQRNRPSSAVAFQTTALTQYDPLDTQTLNAETASNTLIATSTSSEVSSRDTQTISPITETRKTTSPTVSTLETQTTSLEASSLNTQTTSPAASTLDTQTTSPAKEALKNQTIFPVELTQKTQTISSVTEATTLEIRMPSNFMAVHPIPTDTSDAWATSGSPRTGMITVKPGTVSDPIEVIFDTLCTDDSSEEARKITLDLLTLAHTSTEAESLSSESSSSSDSSAGVLTSSQALGPDIATPAKDSVAFSITHIKLTTCITEIETSISGTSDTNHSPTGATAALSTSETLTLPQSPEAKPFSPKITSSPGTLPTASTSALATTLEGTLPVSHVTERETTVAQIPTSGGTLVTVSASPLKETSAFSTETQSHAEVSGTITVSSVAGSTMGEATSFAGSSTSDSSPSAGATTKSSFTSDTLTTDDITSSSFLTGNSTLPFVYSTTASTSKKPNVTSAKTTASPKTTAKHPTTTPAAAWTRRTTKHDPGEDGGFLLVRLSVASPQDLTEPKVSEKLIHQVSVTHKPSHLGSPPWRWERRGRPPPQRLSGGCSKNG</sequence>
<feature type="region of interest" description="Disordered" evidence="1">
    <location>
        <begin position="343"/>
        <end position="392"/>
    </location>
</feature>
<dbReference type="Ensembl" id="ENSCGRT00001025752.1">
    <property type="protein sequence ID" value="ENSCGRP00001021508.1"/>
    <property type="gene ID" value="ENSCGRG00001020342.1"/>
</dbReference>